<dbReference type="PANTHER" id="PTHR30068:SF3">
    <property type="entry name" value="PHOSPHOLIPID_GLYCEROL ACYLTRANSFERASE DOMAIN-CONTAINING PROTEIN"/>
    <property type="match status" value="1"/>
</dbReference>
<dbReference type="GO" id="GO:0042840">
    <property type="term" value="P:D-glucuronate catabolic process"/>
    <property type="evidence" value="ECO:0007669"/>
    <property type="project" value="TreeGrafter"/>
</dbReference>
<evidence type="ECO:0000313" key="3">
    <source>
        <dbReference type="Proteomes" id="UP000007077"/>
    </source>
</evidence>
<dbReference type="Pfam" id="PF01553">
    <property type="entry name" value="Acyltransferase"/>
    <property type="match status" value="1"/>
</dbReference>
<dbReference type="eggNOG" id="COG0204">
    <property type="taxonomic scope" value="Bacteria"/>
</dbReference>
<reference evidence="2 3" key="1">
    <citation type="journal article" date="2010" name="Stand. Genomic Sci.">
        <title>Complete genome sequence of Marinobacter adhaerens type strain (HP15), a diatom-interacting marine microorganism.</title>
        <authorList>
            <person name="Gardes A."/>
            <person name="Kaeppel E."/>
            <person name="Shehzad A."/>
            <person name="Seebah S."/>
            <person name="Teeling H."/>
            <person name="Yarza P."/>
            <person name="Glockner F.O."/>
            <person name="Grossart H.P."/>
            <person name="Ullrich M.S."/>
        </authorList>
    </citation>
    <scope>NUCLEOTIDE SEQUENCE [LARGE SCALE GENOMIC DNA]</scope>
    <source>
        <strain evidence="3">DSM 23420 / HP15</strain>
    </source>
</reference>
<dbReference type="AlphaFoldDB" id="E4PN32"/>
<name>E4PN32_MARAH</name>
<dbReference type="EMBL" id="CP001978">
    <property type="protein sequence ID" value="ADP97481.1"/>
    <property type="molecule type" value="Genomic_DNA"/>
</dbReference>
<dbReference type="GO" id="GO:0019698">
    <property type="term" value="P:D-galacturonate catabolic process"/>
    <property type="evidence" value="ECO:0007669"/>
    <property type="project" value="TreeGrafter"/>
</dbReference>
<accession>E4PN32</accession>
<dbReference type="HOGENOM" id="CLU_061982_0_0_6"/>
<dbReference type="PANTHER" id="PTHR30068">
    <property type="entry name" value="URONATE ISOMERASE"/>
    <property type="match status" value="1"/>
</dbReference>
<dbReference type="SUPFAM" id="SSF69593">
    <property type="entry name" value="Glycerol-3-phosphate (1)-acyltransferase"/>
    <property type="match status" value="1"/>
</dbReference>
<sequence>MTDTDINRASMQEFDAIRPYSDEETGAAINRLVNDQEFLDMVGRFKSPTLARWAPAMLRVFTRRWLNSHFGHYTRVDDLQAGLSSYVGELVESTTTRVTTSGLENLDKRGAYLFISNHRDIVFDPMVVNYQLFQNGFHTTRIAIGDNLLANRVFAEMMRLNKSFVVRRSMTSPREMRDAYITLSGFINHSIDTNHSIWIAQREGRAKDGLDFTDPAIIKMFYMSRKKSGLGFDEAMNRLHVVPVSIAYEYDPCDADKAQELETRARTGQYIKREGEDTEQIMKGLTGFKGHVHVHFGAPIHDSPDNPKDLAARIDREMHANYHLHASNLVAYQQRGLHPQAHDTPDTVSDSVVTAETWSPAEMEAAEAEMERRLEACDPSIRPYLLDMYANPVVTALEANAEKSGHSE</sequence>
<gene>
    <name evidence="2" type="ordered locus">HP15_1717</name>
</gene>
<reference evidence="3" key="2">
    <citation type="submission" date="2010-02" db="EMBL/GenBank/DDBJ databases">
        <title>Complete genome sequence of Marinobacter adhaerens type strain (HP15).</title>
        <authorList>
            <person name="Gaerdes A.A.M."/>
            <person name="Kaeppel E."/>
            <person name="Shezad A."/>
            <person name="Seebah S."/>
            <person name="Teeling H."/>
            <person name="Yarza P."/>
            <person name="Gloeckner F.O."/>
            <person name="Ullrich M.S."/>
        </authorList>
    </citation>
    <scope>NUCLEOTIDE SEQUENCE [LARGE SCALE GENOMIC DNA]</scope>
    <source>
        <strain evidence="3">DSM 23420 / HP15</strain>
    </source>
</reference>
<dbReference type="KEGG" id="mad:HP15_1717"/>
<organism evidence="2 3">
    <name type="scientific">Marinobacter adhaerens (strain DSM 23420 / HP15)</name>
    <dbReference type="NCBI Taxonomy" id="225937"/>
    <lineage>
        <taxon>Bacteria</taxon>
        <taxon>Pseudomonadati</taxon>
        <taxon>Pseudomonadota</taxon>
        <taxon>Gammaproteobacteria</taxon>
        <taxon>Pseudomonadales</taxon>
        <taxon>Marinobacteraceae</taxon>
        <taxon>Marinobacter</taxon>
    </lineage>
</organism>
<evidence type="ECO:0000259" key="1">
    <source>
        <dbReference type="Pfam" id="PF01553"/>
    </source>
</evidence>
<dbReference type="PATRIC" id="fig|225937.3.peg.1726"/>
<proteinExistence type="predicted"/>
<dbReference type="GO" id="GO:0016746">
    <property type="term" value="F:acyltransferase activity"/>
    <property type="evidence" value="ECO:0007669"/>
    <property type="project" value="UniProtKB-KW"/>
</dbReference>
<dbReference type="InterPro" id="IPR002123">
    <property type="entry name" value="Plipid/glycerol_acylTrfase"/>
</dbReference>
<keyword evidence="2" id="KW-0808">Transferase</keyword>
<keyword evidence="2" id="KW-0012">Acyltransferase</keyword>
<evidence type="ECO:0000313" key="2">
    <source>
        <dbReference type="EMBL" id="ADP97481.1"/>
    </source>
</evidence>
<protein>
    <submittedName>
        <fullName evidence="2">Phospholipid/glycerol acyltransferase</fullName>
    </submittedName>
</protein>
<dbReference type="STRING" id="225937.HP15_1717"/>
<feature type="domain" description="Phospholipid/glycerol acyltransferase" evidence="1">
    <location>
        <begin position="97"/>
        <end position="245"/>
    </location>
</feature>
<dbReference type="Proteomes" id="UP000007077">
    <property type="component" value="Chromosome"/>
</dbReference>